<evidence type="ECO:0000313" key="4">
    <source>
        <dbReference type="Proteomes" id="UP000230971"/>
    </source>
</evidence>
<dbReference type="OrthoDB" id="4741287at2"/>
<reference evidence="1 3" key="1">
    <citation type="submission" date="2016-01" db="EMBL/GenBank/DDBJ databases">
        <title>The new phylogeny of the genus Mycobacterium.</title>
        <authorList>
            <person name="Tarcisio F."/>
            <person name="Conor M."/>
            <person name="Antonella G."/>
            <person name="Elisabetta G."/>
            <person name="Giulia F.S."/>
            <person name="Sara T."/>
            <person name="Anna F."/>
            <person name="Clotilde B."/>
            <person name="Roberto B."/>
            <person name="Veronica D.S."/>
            <person name="Fabio R."/>
            <person name="Monica P."/>
            <person name="Olivier J."/>
            <person name="Enrico T."/>
            <person name="Nicola S."/>
        </authorList>
    </citation>
    <scope>NUCLEOTIDE SEQUENCE [LARGE SCALE GENOMIC DNA]</scope>
    <source>
        <strain evidence="1 3">DSM 44243</strain>
    </source>
</reference>
<organism evidence="1 3">
    <name type="scientific">Mycobacterium celatum</name>
    <dbReference type="NCBI Taxonomy" id="28045"/>
    <lineage>
        <taxon>Bacteria</taxon>
        <taxon>Bacillati</taxon>
        <taxon>Actinomycetota</taxon>
        <taxon>Actinomycetes</taxon>
        <taxon>Mycobacteriales</taxon>
        <taxon>Mycobacteriaceae</taxon>
        <taxon>Mycobacterium</taxon>
    </lineage>
</organism>
<proteinExistence type="predicted"/>
<sequence>MWRSDMTRRELIRLEPIECEKVLEQVIAKGGHCEACGATEFDVGNALYLGFLFLDEDDDAYMVALTCRNPDCAKPRTGIKLRERDFLVRDAADARAASWTVEWPRGA</sequence>
<comment type="caution">
    <text evidence="1">The sequence shown here is derived from an EMBL/GenBank/DDBJ whole genome shotgun (WGS) entry which is preliminary data.</text>
</comment>
<reference evidence="2 4" key="2">
    <citation type="journal article" date="2017" name="Infect. Genet. Evol.">
        <title>The new phylogeny of the genus Mycobacterium: The old and the news.</title>
        <authorList>
            <person name="Tortoli E."/>
            <person name="Fedrizzi T."/>
            <person name="Meehan C.J."/>
            <person name="Trovato A."/>
            <person name="Grottola A."/>
            <person name="Giacobazzi E."/>
            <person name="Serpini G.F."/>
            <person name="Tagliazucchi S."/>
            <person name="Fabio A."/>
            <person name="Bettua C."/>
            <person name="Bertorelli R."/>
            <person name="Frascaro F."/>
            <person name="De Sanctis V."/>
            <person name="Pecorari M."/>
            <person name="Jousson O."/>
            <person name="Segata N."/>
            <person name="Cirillo D.M."/>
        </authorList>
    </citation>
    <scope>NUCLEOTIDE SEQUENCE [LARGE SCALE GENOMIC DNA]</scope>
    <source>
        <strain evidence="2 4">NCTC 12882</strain>
    </source>
</reference>
<dbReference type="STRING" id="28045.AWB95_21210"/>
<evidence type="ECO:0000313" key="2">
    <source>
        <dbReference type="EMBL" id="PIB75331.1"/>
    </source>
</evidence>
<gene>
    <name evidence="1" type="ORF">AWB95_21210</name>
    <name evidence="2" type="ORF">CQY23_20235</name>
</gene>
<protein>
    <submittedName>
        <fullName evidence="1">Uncharacterized protein</fullName>
    </submittedName>
</protein>
<keyword evidence="3" id="KW-1185">Reference proteome</keyword>
<dbReference type="AlphaFoldDB" id="A0A1X1RK02"/>
<dbReference type="EMBL" id="PDKV01000033">
    <property type="protein sequence ID" value="PIB75331.1"/>
    <property type="molecule type" value="Genomic_DNA"/>
</dbReference>
<accession>A0A1X1RK02</accession>
<evidence type="ECO:0000313" key="3">
    <source>
        <dbReference type="Proteomes" id="UP000193907"/>
    </source>
</evidence>
<dbReference type="Proteomes" id="UP000193907">
    <property type="component" value="Unassembled WGS sequence"/>
</dbReference>
<name>A0A1X1RK02_MYCCE</name>
<evidence type="ECO:0000313" key="1">
    <source>
        <dbReference type="EMBL" id="ORV07928.1"/>
    </source>
</evidence>
<dbReference type="EMBL" id="LQOM01000048">
    <property type="protein sequence ID" value="ORV07928.1"/>
    <property type="molecule type" value="Genomic_DNA"/>
</dbReference>
<dbReference type="Proteomes" id="UP000230971">
    <property type="component" value="Unassembled WGS sequence"/>
</dbReference>